<feature type="signal peptide" evidence="1">
    <location>
        <begin position="1"/>
        <end position="30"/>
    </location>
</feature>
<feature type="domain" description="Late nodulin" evidence="2">
    <location>
        <begin position="1"/>
        <end position="53"/>
    </location>
</feature>
<gene>
    <name evidence="3" type="ORF">MtrunA17_Chr2g0307591</name>
</gene>
<dbReference type="GO" id="GO:0046872">
    <property type="term" value="F:metal ion binding"/>
    <property type="evidence" value="ECO:0007669"/>
    <property type="project" value="InterPro"/>
</dbReference>
<organism evidence="3">
    <name type="scientific">Medicago truncatula</name>
    <name type="common">Barrel medic</name>
    <name type="synonym">Medicago tribuloides</name>
    <dbReference type="NCBI Taxonomy" id="3880"/>
    <lineage>
        <taxon>Eukaryota</taxon>
        <taxon>Viridiplantae</taxon>
        <taxon>Streptophyta</taxon>
        <taxon>Embryophyta</taxon>
        <taxon>Tracheophyta</taxon>
        <taxon>Spermatophyta</taxon>
        <taxon>Magnoliopsida</taxon>
        <taxon>eudicotyledons</taxon>
        <taxon>Gunneridae</taxon>
        <taxon>Pentapetalae</taxon>
        <taxon>rosids</taxon>
        <taxon>fabids</taxon>
        <taxon>Fabales</taxon>
        <taxon>Fabaceae</taxon>
        <taxon>Papilionoideae</taxon>
        <taxon>50 kb inversion clade</taxon>
        <taxon>NPAAA clade</taxon>
        <taxon>Hologalegina</taxon>
        <taxon>IRL clade</taxon>
        <taxon>Trifolieae</taxon>
        <taxon>Medicago</taxon>
    </lineage>
</organism>
<sequence length="59" mass="6925">MFKILLFTSSIIVFLSLFFVTYEDFWNVCAYNSDCQSYPCDLGESRNCTLNRCICVYNI</sequence>
<dbReference type="Gramene" id="rna10213">
    <property type="protein sequence ID" value="RHN74198.1"/>
    <property type="gene ID" value="gene10213"/>
</dbReference>
<evidence type="ECO:0000256" key="1">
    <source>
        <dbReference type="SAM" id="SignalP"/>
    </source>
</evidence>
<protein>
    <submittedName>
        <fullName evidence="3">Putative Late nodulin</fullName>
    </submittedName>
</protein>
<evidence type="ECO:0000259" key="2">
    <source>
        <dbReference type="Pfam" id="PF07127"/>
    </source>
</evidence>
<evidence type="ECO:0000313" key="3">
    <source>
        <dbReference type="EMBL" id="RHN74198.1"/>
    </source>
</evidence>
<feature type="chain" id="PRO_5017218489" evidence="1">
    <location>
        <begin position="31"/>
        <end position="59"/>
    </location>
</feature>
<reference evidence="3" key="1">
    <citation type="journal article" date="2018" name="Nat. Plants">
        <title>Whole-genome landscape of Medicago truncatula symbiotic genes.</title>
        <authorList>
            <person name="Pecrix Y."/>
            <person name="Gamas P."/>
            <person name="Carrere S."/>
        </authorList>
    </citation>
    <scope>NUCLEOTIDE SEQUENCE</scope>
    <source>
        <tissue evidence="3">Leaves</tissue>
    </source>
</reference>
<accession>A0A396JCS4</accession>
<dbReference type="EMBL" id="PSQE01000002">
    <property type="protein sequence ID" value="RHN74198.1"/>
    <property type="molecule type" value="Genomic_DNA"/>
</dbReference>
<keyword evidence="1" id="KW-0732">Signal</keyword>
<dbReference type="AlphaFoldDB" id="A0A396JCS4"/>
<name>A0A396JCS4_MEDTR</name>
<dbReference type="InterPro" id="IPR009810">
    <property type="entry name" value="Nodulin_late_dom"/>
</dbReference>
<dbReference type="Proteomes" id="UP000265566">
    <property type="component" value="Chromosome 2"/>
</dbReference>
<dbReference type="Pfam" id="PF07127">
    <property type="entry name" value="Nodulin_late"/>
    <property type="match status" value="1"/>
</dbReference>
<proteinExistence type="predicted"/>
<comment type="caution">
    <text evidence="3">The sequence shown here is derived from an EMBL/GenBank/DDBJ whole genome shotgun (WGS) entry which is preliminary data.</text>
</comment>